<dbReference type="OrthoDB" id="9785257at2"/>
<keyword evidence="2" id="KW-0732">Signal</keyword>
<reference evidence="5 6" key="1">
    <citation type="submission" date="2017-11" db="EMBL/GenBank/DDBJ databases">
        <title>Taxonomic description and genome sequences of Spirosoma HA7 sp. nov., isolated from pollen microhabitat of Corylus avellana.</title>
        <authorList>
            <person name="Ambika Manirajan B."/>
            <person name="Suarez C."/>
            <person name="Ratering S."/>
            <person name="Geissler-Plaum R."/>
            <person name="Cardinale M."/>
            <person name="Sylvia S."/>
        </authorList>
    </citation>
    <scope>NUCLEOTIDE SEQUENCE [LARGE SCALE GENOMIC DNA]</scope>
    <source>
        <strain evidence="5 6">HA7</strain>
    </source>
</reference>
<dbReference type="PROSITE" id="PS51257">
    <property type="entry name" value="PROKAR_LIPOPROTEIN"/>
    <property type="match status" value="1"/>
</dbReference>
<dbReference type="PANTHER" id="PTHR43818">
    <property type="entry name" value="BCDNA.GH03377"/>
    <property type="match status" value="1"/>
</dbReference>
<sequence>MKLVPAVSCLFMATLFAACQSSEKSETSKADFRLITLDPGHFHSALVQKTMYEGVDSTVHVYAPDGPDVQLHLDKIEGYNTRADNPTHWKESVYKGADFLDKMLAEKSGNVVVMAGNNRLKTDYIQKTIGAGFNVLADKPMVISASNFDQLKESFATAEKNKVLLYDIMTERYEISTMLQRAFSRQPEVFGTLEKGTPDKPAVTKESVHHFYKNVSGSILTRPAWFMDVAQQGEGIVDVTTHLVDLVQWECFPDQTIDYQKDISLTSARRWTTDMSLNQFKAITKQNAFPDYLKKDVVKDSILRVYSNGEINYRLRGVHAKVSVTWAYKAPEGAGDTHYSIMRGTKANLIIRQGAEQNYKPTLYIEPIAGSKDTDIALKAVLPKIQQEFPGVDVKKITSGWEVIIPEKYKEGHEAHFGRVAQKYIDYLKAGKMPAWEVPNMIAKYYTTTQALELAKGERAK</sequence>
<keyword evidence="6" id="KW-1185">Reference proteome</keyword>
<evidence type="ECO:0000259" key="3">
    <source>
        <dbReference type="Pfam" id="PF01408"/>
    </source>
</evidence>
<dbReference type="Pfam" id="PF01408">
    <property type="entry name" value="GFO_IDH_MocA"/>
    <property type="match status" value="1"/>
</dbReference>
<evidence type="ECO:0000259" key="4">
    <source>
        <dbReference type="Pfam" id="PF16490"/>
    </source>
</evidence>
<feature type="chain" id="PRO_5014636078" evidence="2">
    <location>
        <begin position="18"/>
        <end position="461"/>
    </location>
</feature>
<dbReference type="EMBL" id="CP025096">
    <property type="protein sequence ID" value="AUD04790.1"/>
    <property type="molecule type" value="Genomic_DNA"/>
</dbReference>
<evidence type="ECO:0000313" key="6">
    <source>
        <dbReference type="Proteomes" id="UP000232883"/>
    </source>
</evidence>
<accession>A0A2K8Z4J6</accession>
<feature type="domain" description="Putative oxidoreductase C-terminal" evidence="4">
    <location>
        <begin position="179"/>
        <end position="456"/>
    </location>
</feature>
<organism evidence="5 6">
    <name type="scientific">Spirosoma pollinicola</name>
    <dbReference type="NCBI Taxonomy" id="2057025"/>
    <lineage>
        <taxon>Bacteria</taxon>
        <taxon>Pseudomonadati</taxon>
        <taxon>Bacteroidota</taxon>
        <taxon>Cytophagia</taxon>
        <taxon>Cytophagales</taxon>
        <taxon>Cytophagaceae</taxon>
        <taxon>Spirosoma</taxon>
    </lineage>
</organism>
<evidence type="ECO:0000313" key="5">
    <source>
        <dbReference type="EMBL" id="AUD04790.1"/>
    </source>
</evidence>
<dbReference type="InterPro" id="IPR000683">
    <property type="entry name" value="Gfo/Idh/MocA-like_OxRdtase_N"/>
</dbReference>
<feature type="domain" description="Gfo/Idh/MocA-like oxidoreductase N-terminal" evidence="3">
    <location>
        <begin position="96"/>
        <end position="164"/>
    </location>
</feature>
<proteinExistence type="predicted"/>
<dbReference type="InterPro" id="IPR032459">
    <property type="entry name" value="Oxidoreduct_C"/>
</dbReference>
<feature type="signal peptide" evidence="2">
    <location>
        <begin position="1"/>
        <end position="17"/>
    </location>
</feature>
<dbReference type="PANTHER" id="PTHR43818:SF11">
    <property type="entry name" value="BCDNA.GH03377"/>
    <property type="match status" value="1"/>
</dbReference>
<dbReference type="InterPro" id="IPR050463">
    <property type="entry name" value="Gfo/Idh/MocA_oxidrdct_glycsds"/>
</dbReference>
<dbReference type="SUPFAM" id="SSF51735">
    <property type="entry name" value="NAD(P)-binding Rossmann-fold domains"/>
    <property type="match status" value="1"/>
</dbReference>
<dbReference type="Proteomes" id="UP000232883">
    <property type="component" value="Chromosome"/>
</dbReference>
<dbReference type="GO" id="GO:0016491">
    <property type="term" value="F:oxidoreductase activity"/>
    <property type="evidence" value="ECO:0007669"/>
    <property type="project" value="UniProtKB-KW"/>
</dbReference>
<name>A0A2K8Z4J6_9BACT</name>
<dbReference type="Gene3D" id="3.40.50.720">
    <property type="entry name" value="NAD(P)-binding Rossmann-like Domain"/>
    <property type="match status" value="1"/>
</dbReference>
<keyword evidence="1" id="KW-0560">Oxidoreductase</keyword>
<dbReference type="GO" id="GO:0000166">
    <property type="term" value="F:nucleotide binding"/>
    <property type="evidence" value="ECO:0007669"/>
    <property type="project" value="InterPro"/>
</dbReference>
<gene>
    <name evidence="5" type="ORF">CWM47_24890</name>
</gene>
<dbReference type="AlphaFoldDB" id="A0A2K8Z4J6"/>
<protein>
    <submittedName>
        <fullName evidence="5">Oxidoreductase</fullName>
    </submittedName>
</protein>
<dbReference type="KEGG" id="spir:CWM47_24890"/>
<dbReference type="Pfam" id="PF16490">
    <property type="entry name" value="Oxidoreduct_C"/>
    <property type="match status" value="1"/>
</dbReference>
<dbReference type="InterPro" id="IPR036291">
    <property type="entry name" value="NAD(P)-bd_dom_sf"/>
</dbReference>
<dbReference type="Gene3D" id="3.30.360.10">
    <property type="entry name" value="Dihydrodipicolinate Reductase, domain 2"/>
    <property type="match status" value="1"/>
</dbReference>
<evidence type="ECO:0000256" key="1">
    <source>
        <dbReference type="ARBA" id="ARBA00023002"/>
    </source>
</evidence>
<dbReference type="RefSeq" id="WP_100990962.1">
    <property type="nucleotide sequence ID" value="NZ_CP025096.1"/>
</dbReference>
<evidence type="ECO:0000256" key="2">
    <source>
        <dbReference type="SAM" id="SignalP"/>
    </source>
</evidence>